<dbReference type="EMBL" id="LK028576">
    <property type="protein sequence ID" value="CDS16608.1"/>
    <property type="molecule type" value="Genomic_DNA"/>
</dbReference>
<gene>
    <name evidence="1" type="ORF">EgrG_002020800</name>
</gene>
<proteinExistence type="predicted"/>
<name>A0A068W998_ECHGR</name>
<dbReference type="WBParaSite" id="EgrG_002020800">
    <property type="protein sequence ID" value="EgrG_002020800"/>
    <property type="gene ID" value="EgrG_002020800"/>
</dbReference>
<evidence type="ECO:0000313" key="1">
    <source>
        <dbReference type="EMBL" id="CDS16608.1"/>
    </source>
</evidence>
<dbReference type="AlphaFoldDB" id="A0A068W998"/>
<sequence>MHNPYSSSSSSSVFYSYEHRRLIWAHTYQLQRRSGGQGDVSDPSCQIDPITSYAIQLDGINYDQLNIPGSYNHDYSTLRKHDLMVCDSQFS</sequence>
<evidence type="ECO:0000313" key="2">
    <source>
        <dbReference type="Proteomes" id="UP000492820"/>
    </source>
</evidence>
<reference evidence="1 2" key="1">
    <citation type="journal article" date="2013" name="Nature">
        <title>The genomes of four tapeworm species reveal adaptations to parasitism.</title>
        <authorList>
            <person name="Tsai I.J."/>
            <person name="Zarowiecki M."/>
            <person name="Holroyd N."/>
            <person name="Garciarrubio A."/>
            <person name="Sanchez-Flores A."/>
            <person name="Brooks K.L."/>
            <person name="Tracey A."/>
            <person name="Bobes R.J."/>
            <person name="Fragoso G."/>
            <person name="Sciutto E."/>
            <person name="Aslett M."/>
            <person name="Beasley H."/>
            <person name="Bennett H.M."/>
            <person name="Cai J."/>
            <person name="Camicia F."/>
            <person name="Clark R."/>
            <person name="Cucher M."/>
            <person name="De Silva N."/>
            <person name="Day T.A."/>
            <person name="Deplazes P."/>
            <person name="Estrada K."/>
            <person name="Fernandez C."/>
            <person name="Holland P.W."/>
            <person name="Hou J."/>
            <person name="Hu S."/>
            <person name="Huckvale T."/>
            <person name="Hung S.S."/>
            <person name="Kamenetzky L."/>
            <person name="Keane J.A."/>
            <person name="Kiss F."/>
            <person name="Koziol U."/>
            <person name="Lambert O."/>
            <person name="Liu K."/>
            <person name="Luo X."/>
            <person name="Luo Y."/>
            <person name="Macchiaroli N."/>
            <person name="Nichol S."/>
            <person name="Paps J."/>
            <person name="Parkinson J."/>
            <person name="Pouchkina-Stantcheva N."/>
            <person name="Riddiford N."/>
            <person name="Rosenzvit M."/>
            <person name="Salinas G."/>
            <person name="Wasmuth J.D."/>
            <person name="Zamanian M."/>
            <person name="Zheng Y."/>
            <person name="Cai X."/>
            <person name="Soberon X."/>
            <person name="Olson P.D."/>
            <person name="Laclette J.P."/>
            <person name="Brehm K."/>
            <person name="Berriman M."/>
            <person name="Garciarrubio A."/>
            <person name="Bobes R.J."/>
            <person name="Fragoso G."/>
            <person name="Sanchez-Flores A."/>
            <person name="Estrada K."/>
            <person name="Cevallos M.A."/>
            <person name="Morett E."/>
            <person name="Gonzalez V."/>
            <person name="Portillo T."/>
            <person name="Ochoa-Leyva A."/>
            <person name="Jose M.V."/>
            <person name="Sciutto E."/>
            <person name="Landa A."/>
            <person name="Jimenez L."/>
            <person name="Valdes V."/>
            <person name="Carrero J.C."/>
            <person name="Larralde C."/>
            <person name="Morales-Montor J."/>
            <person name="Limon-Lason J."/>
            <person name="Soberon X."/>
            <person name="Laclette J.P."/>
        </authorList>
    </citation>
    <scope>NUCLEOTIDE SEQUENCE [LARGE SCALE GENOMIC DNA]</scope>
</reference>
<reference evidence="3" key="3">
    <citation type="submission" date="2020-10" db="UniProtKB">
        <authorList>
            <consortium name="WormBaseParasite"/>
        </authorList>
    </citation>
    <scope>IDENTIFICATION</scope>
</reference>
<reference evidence="1" key="2">
    <citation type="submission" date="2014-06" db="EMBL/GenBank/DDBJ databases">
        <authorList>
            <person name="Aslett M."/>
        </authorList>
    </citation>
    <scope>NUCLEOTIDE SEQUENCE</scope>
</reference>
<accession>A0A068W998</accession>
<dbReference type="Proteomes" id="UP000492820">
    <property type="component" value="Unassembled WGS sequence"/>
</dbReference>
<organism evidence="1">
    <name type="scientific">Echinococcus granulosus</name>
    <name type="common">Hydatid tapeworm</name>
    <dbReference type="NCBI Taxonomy" id="6210"/>
    <lineage>
        <taxon>Eukaryota</taxon>
        <taxon>Metazoa</taxon>
        <taxon>Spiralia</taxon>
        <taxon>Lophotrochozoa</taxon>
        <taxon>Platyhelminthes</taxon>
        <taxon>Cestoda</taxon>
        <taxon>Eucestoda</taxon>
        <taxon>Cyclophyllidea</taxon>
        <taxon>Taeniidae</taxon>
        <taxon>Echinococcus</taxon>
        <taxon>Echinococcus granulosus group</taxon>
    </lineage>
</organism>
<evidence type="ECO:0000313" key="3">
    <source>
        <dbReference type="WBParaSite" id="EgrG_002020800"/>
    </source>
</evidence>
<protein>
    <submittedName>
        <fullName evidence="1 3">Uncharacterized protein</fullName>
    </submittedName>
</protein>